<dbReference type="RefSeq" id="WP_308863126.1">
    <property type="nucleotide sequence ID" value="NZ_JAVHUL010000004.1"/>
</dbReference>
<organism evidence="8 9">
    <name type="scientific">Mesonia profundi</name>
    <dbReference type="NCBI Taxonomy" id="3070998"/>
    <lineage>
        <taxon>Bacteria</taxon>
        <taxon>Pseudomonadati</taxon>
        <taxon>Bacteroidota</taxon>
        <taxon>Flavobacteriia</taxon>
        <taxon>Flavobacteriales</taxon>
        <taxon>Flavobacteriaceae</taxon>
        <taxon>Mesonia</taxon>
    </lineage>
</organism>
<dbReference type="InterPro" id="IPR051909">
    <property type="entry name" value="MFP_Cation_Efflux"/>
</dbReference>
<feature type="signal peptide" evidence="5">
    <location>
        <begin position="1"/>
        <end position="23"/>
    </location>
</feature>
<dbReference type="EMBL" id="JAVHUL010000004">
    <property type="protein sequence ID" value="MDQ7916477.1"/>
    <property type="molecule type" value="Genomic_DNA"/>
</dbReference>
<evidence type="ECO:0000256" key="1">
    <source>
        <dbReference type="ARBA" id="ARBA00009477"/>
    </source>
</evidence>
<reference evidence="8 9" key="1">
    <citation type="submission" date="2023-08" db="EMBL/GenBank/DDBJ databases">
        <title>Mesonia sp. MT50, isolated from deep-sea sediment of the Mariana Trench.</title>
        <authorList>
            <person name="Fu H."/>
        </authorList>
    </citation>
    <scope>NUCLEOTIDE SEQUENCE [LARGE SCALE GENOMIC DNA]</scope>
    <source>
        <strain evidence="8 9">MT50</strain>
    </source>
</reference>
<name>A0ABU0ZYD3_9FLAO</name>
<comment type="similarity">
    <text evidence="1">Belongs to the membrane fusion protein (MFP) (TC 8.A.1) family.</text>
</comment>
<evidence type="ECO:0000259" key="7">
    <source>
        <dbReference type="Pfam" id="PF25973"/>
    </source>
</evidence>
<feature type="chain" id="PRO_5045252424" evidence="5">
    <location>
        <begin position="24"/>
        <end position="399"/>
    </location>
</feature>
<dbReference type="Pfam" id="PF25973">
    <property type="entry name" value="BSH_CzcB"/>
    <property type="match status" value="1"/>
</dbReference>
<keyword evidence="9" id="KW-1185">Reference proteome</keyword>
<dbReference type="NCBIfam" id="TIGR01730">
    <property type="entry name" value="RND_mfp"/>
    <property type="match status" value="1"/>
</dbReference>
<evidence type="ECO:0000256" key="5">
    <source>
        <dbReference type="SAM" id="SignalP"/>
    </source>
</evidence>
<evidence type="ECO:0000256" key="4">
    <source>
        <dbReference type="SAM" id="MobiDB-lite"/>
    </source>
</evidence>
<sequence length="399" mass="44405">MKKSILYTTSVILLMSLTLVSCQENSKGDDHNSTSTNEEETSDEGDHGEEVMLSAQQYEALQMKIDTISLRNMSGFVEANGELEVPPQNEAVITSVMGSNIASIEVIEGDEVKKNQVVAYLSHPNIVQKQTDYLNAYSNSEYLKKEYERQDKLYKAGVGSGMNFQKAEAQYNTAKAMMQGLEAQLKQLNISTAGVRNGTIYQRIALRSPIGGFVQGVQIKTGQYVEPQTSLFEIVNTDHIHADLMVFEKDVNKVKKGQKVRFSIQSLPGEELSAEIYSVGKTFEQNPKAVHVHAEIDNKNGNLLSGMYIQGRIEVENNQMQAFPVTALATEGGKSYVFTAEREGEDWSFKPLEVRTFNQDGGWIAVNFLEKPAAQTKFAINNAYYLMAELKKGDAEHSH</sequence>
<proteinExistence type="inferred from homology"/>
<accession>A0ABU0ZYD3</accession>
<dbReference type="PROSITE" id="PS51257">
    <property type="entry name" value="PROKAR_LIPOPROTEIN"/>
    <property type="match status" value="1"/>
</dbReference>
<evidence type="ECO:0000313" key="8">
    <source>
        <dbReference type="EMBL" id="MDQ7916477.1"/>
    </source>
</evidence>
<evidence type="ECO:0000313" key="9">
    <source>
        <dbReference type="Proteomes" id="UP001230915"/>
    </source>
</evidence>
<dbReference type="InterPro" id="IPR058792">
    <property type="entry name" value="Beta-barrel_RND_2"/>
</dbReference>
<dbReference type="InterPro" id="IPR058647">
    <property type="entry name" value="BSH_CzcB-like"/>
</dbReference>
<gene>
    <name evidence="8" type="ORF">RBU60_02735</name>
</gene>
<feature type="region of interest" description="Disordered" evidence="4">
    <location>
        <begin position="24"/>
        <end position="48"/>
    </location>
</feature>
<evidence type="ECO:0000256" key="3">
    <source>
        <dbReference type="SAM" id="Coils"/>
    </source>
</evidence>
<dbReference type="PANTHER" id="PTHR30097">
    <property type="entry name" value="CATION EFFLUX SYSTEM PROTEIN CUSB"/>
    <property type="match status" value="1"/>
</dbReference>
<dbReference type="Gene3D" id="2.40.30.170">
    <property type="match status" value="1"/>
</dbReference>
<dbReference type="SUPFAM" id="SSF111369">
    <property type="entry name" value="HlyD-like secretion proteins"/>
    <property type="match status" value="1"/>
</dbReference>
<dbReference type="PANTHER" id="PTHR30097:SF4">
    <property type="entry name" value="SLR6042 PROTEIN"/>
    <property type="match status" value="1"/>
</dbReference>
<dbReference type="Proteomes" id="UP001230915">
    <property type="component" value="Unassembled WGS sequence"/>
</dbReference>
<comment type="caution">
    <text evidence="8">The sequence shown here is derived from an EMBL/GenBank/DDBJ whole genome shotgun (WGS) entry which is preliminary data.</text>
</comment>
<feature type="domain" description="CzcB-like barrel-sandwich hybrid" evidence="7">
    <location>
        <begin position="91"/>
        <end position="235"/>
    </location>
</feature>
<dbReference type="Pfam" id="PF25954">
    <property type="entry name" value="Beta-barrel_RND_2"/>
    <property type="match status" value="1"/>
</dbReference>
<keyword evidence="2" id="KW-0813">Transport</keyword>
<keyword evidence="5" id="KW-0732">Signal</keyword>
<dbReference type="InterPro" id="IPR006143">
    <property type="entry name" value="RND_pump_MFP"/>
</dbReference>
<feature type="coiled-coil region" evidence="3">
    <location>
        <begin position="164"/>
        <end position="191"/>
    </location>
</feature>
<evidence type="ECO:0000259" key="6">
    <source>
        <dbReference type="Pfam" id="PF25954"/>
    </source>
</evidence>
<dbReference type="Gene3D" id="1.10.287.470">
    <property type="entry name" value="Helix hairpin bin"/>
    <property type="match status" value="1"/>
</dbReference>
<protein>
    <submittedName>
        <fullName evidence="8">Efflux RND transporter periplasmic adaptor subunit</fullName>
    </submittedName>
</protein>
<evidence type="ECO:0000256" key="2">
    <source>
        <dbReference type="ARBA" id="ARBA00022448"/>
    </source>
</evidence>
<feature type="domain" description="CusB-like beta-barrel" evidence="6">
    <location>
        <begin position="245"/>
        <end position="314"/>
    </location>
</feature>
<keyword evidence="3" id="KW-0175">Coiled coil</keyword>